<reference evidence="1" key="1">
    <citation type="submission" date="2020-06" db="EMBL/GenBank/DDBJ databases">
        <title>Legume-microbial interactions unlock mineral nutrients during tropical forest succession.</title>
        <authorList>
            <person name="Epihov D.Z."/>
        </authorList>
    </citation>
    <scope>NUCLEOTIDE SEQUENCE [LARGE SCALE GENOMIC DNA]</scope>
    <source>
        <strain evidence="1">Pan2503</strain>
    </source>
</reference>
<evidence type="ECO:0000313" key="1">
    <source>
        <dbReference type="EMBL" id="MBA0086152.1"/>
    </source>
</evidence>
<dbReference type="AlphaFoldDB" id="A0A7V8NRF2"/>
<accession>A0A7V8NRF2</accession>
<protein>
    <recommendedName>
        <fullName evidence="3">Methyltransferase type 11</fullName>
    </recommendedName>
</protein>
<evidence type="ECO:0000313" key="2">
    <source>
        <dbReference type="Proteomes" id="UP000567293"/>
    </source>
</evidence>
<keyword evidence="2" id="KW-1185">Reference proteome</keyword>
<feature type="non-terminal residue" evidence="1">
    <location>
        <position position="78"/>
    </location>
</feature>
<comment type="caution">
    <text evidence="1">The sequence shown here is derived from an EMBL/GenBank/DDBJ whole genome shotgun (WGS) entry which is preliminary data.</text>
</comment>
<name>A0A7V8NRF2_9BACT</name>
<organism evidence="1 2">
    <name type="scientific">Candidatus Acidiferrum panamense</name>
    <dbReference type="NCBI Taxonomy" id="2741543"/>
    <lineage>
        <taxon>Bacteria</taxon>
        <taxon>Pseudomonadati</taxon>
        <taxon>Acidobacteriota</taxon>
        <taxon>Terriglobia</taxon>
        <taxon>Candidatus Acidiferrales</taxon>
        <taxon>Candidatus Acidiferrum</taxon>
    </lineage>
</organism>
<evidence type="ECO:0008006" key="3">
    <source>
        <dbReference type="Google" id="ProtNLM"/>
    </source>
</evidence>
<proteinExistence type="predicted"/>
<sequence length="78" mass="8721">MIWRVTDPQGDEAAKIRWELPQYTRGIVLDLGCGTRKAFPHFVGVDNGHHEAAFGIPVRPDVFLPSCERLALFADESV</sequence>
<dbReference type="Proteomes" id="UP000567293">
    <property type="component" value="Unassembled WGS sequence"/>
</dbReference>
<gene>
    <name evidence="1" type="ORF">HRJ53_14285</name>
</gene>
<dbReference type="EMBL" id="JACDQQ010001372">
    <property type="protein sequence ID" value="MBA0086152.1"/>
    <property type="molecule type" value="Genomic_DNA"/>
</dbReference>